<reference evidence="1" key="1">
    <citation type="submission" date="2014-11" db="EMBL/GenBank/DDBJ databases">
        <authorList>
            <person name="Amaro Gonzalez C."/>
        </authorList>
    </citation>
    <scope>NUCLEOTIDE SEQUENCE</scope>
</reference>
<dbReference type="EMBL" id="GBXM01069621">
    <property type="protein sequence ID" value="JAH38956.1"/>
    <property type="molecule type" value="Transcribed_RNA"/>
</dbReference>
<protein>
    <submittedName>
        <fullName evidence="1">Uncharacterized protein</fullName>
    </submittedName>
</protein>
<evidence type="ECO:0000313" key="1">
    <source>
        <dbReference type="EMBL" id="JAH38956.1"/>
    </source>
</evidence>
<dbReference type="AlphaFoldDB" id="A0A0E9SCH1"/>
<accession>A0A0E9SCH1</accession>
<name>A0A0E9SCH1_ANGAN</name>
<sequence>MNRKTHSYLKPSCWGRISHTSHTWILPVCL</sequence>
<proteinExistence type="predicted"/>
<organism evidence="1">
    <name type="scientific">Anguilla anguilla</name>
    <name type="common">European freshwater eel</name>
    <name type="synonym">Muraena anguilla</name>
    <dbReference type="NCBI Taxonomy" id="7936"/>
    <lineage>
        <taxon>Eukaryota</taxon>
        <taxon>Metazoa</taxon>
        <taxon>Chordata</taxon>
        <taxon>Craniata</taxon>
        <taxon>Vertebrata</taxon>
        <taxon>Euteleostomi</taxon>
        <taxon>Actinopterygii</taxon>
        <taxon>Neopterygii</taxon>
        <taxon>Teleostei</taxon>
        <taxon>Anguilliformes</taxon>
        <taxon>Anguillidae</taxon>
        <taxon>Anguilla</taxon>
    </lineage>
</organism>
<reference evidence="1" key="2">
    <citation type="journal article" date="2015" name="Fish Shellfish Immunol.">
        <title>Early steps in the European eel (Anguilla anguilla)-Vibrio vulnificus interaction in the gills: Role of the RtxA13 toxin.</title>
        <authorList>
            <person name="Callol A."/>
            <person name="Pajuelo D."/>
            <person name="Ebbesson L."/>
            <person name="Teles M."/>
            <person name="MacKenzie S."/>
            <person name="Amaro C."/>
        </authorList>
    </citation>
    <scope>NUCLEOTIDE SEQUENCE</scope>
</reference>